<evidence type="ECO:0000256" key="6">
    <source>
        <dbReference type="ARBA" id="ARBA00037234"/>
    </source>
</evidence>
<dbReference type="PROSITE" id="PS50096">
    <property type="entry name" value="IQ"/>
    <property type="match status" value="1"/>
</dbReference>
<dbReference type="SMART" id="SM00855">
    <property type="entry name" value="PGAM"/>
    <property type="match status" value="1"/>
</dbReference>
<dbReference type="AlphaFoldDB" id="A0A6J1RTF3"/>
<dbReference type="GO" id="GO:0090141">
    <property type="term" value="P:positive regulation of mitochondrial fission"/>
    <property type="evidence" value="ECO:0007669"/>
    <property type="project" value="TreeGrafter"/>
</dbReference>
<dbReference type="RefSeq" id="XP_026272289.1">
    <property type="nucleotide sequence ID" value="XM_026416504.2"/>
</dbReference>
<evidence type="ECO:0000256" key="11">
    <source>
        <dbReference type="ARBA" id="ARBA00047761"/>
    </source>
</evidence>
<dbReference type="Gene3D" id="3.40.50.1240">
    <property type="entry name" value="Phosphoglycerate mutase-like"/>
    <property type="match status" value="1"/>
</dbReference>
<dbReference type="EC" id="3.1.3.16" evidence="3"/>
<dbReference type="InterPro" id="IPR029033">
    <property type="entry name" value="His_PPase_superfam"/>
</dbReference>
<evidence type="ECO:0000256" key="1">
    <source>
        <dbReference type="ARBA" id="ARBA00004294"/>
    </source>
</evidence>
<dbReference type="OrthoDB" id="2118094at2759"/>
<evidence type="ECO:0000256" key="9">
    <source>
        <dbReference type="ARBA" id="ARBA00040722"/>
    </source>
</evidence>
<comment type="function">
    <text evidence="6">Displays phosphatase activity for serine/threonine residues, and dephosphorylates and activates Pk92B kinase. Has apparently no phosphoglycerate mutase activity.</text>
</comment>
<evidence type="ECO:0000256" key="4">
    <source>
        <dbReference type="ARBA" id="ARBA00022787"/>
    </source>
</evidence>
<evidence type="ECO:0000256" key="12">
    <source>
        <dbReference type="ARBA" id="ARBA00048336"/>
    </source>
</evidence>
<keyword evidence="14" id="KW-1185">Reference proteome</keyword>
<dbReference type="InterPro" id="IPR013078">
    <property type="entry name" value="His_Pase_superF_clade-1"/>
</dbReference>
<dbReference type="InterPro" id="IPR051021">
    <property type="entry name" value="Mito_Ser/Thr_phosphatase"/>
</dbReference>
<dbReference type="GO" id="GO:0005741">
    <property type="term" value="C:mitochondrial outer membrane"/>
    <property type="evidence" value="ECO:0007669"/>
    <property type="project" value="UniProtKB-SubCell"/>
</dbReference>
<comment type="catalytic activity">
    <reaction evidence="11">
        <text>O-phospho-L-seryl-[protein] + H2O = L-seryl-[protein] + phosphate</text>
        <dbReference type="Rhea" id="RHEA:20629"/>
        <dbReference type="Rhea" id="RHEA-COMP:9863"/>
        <dbReference type="Rhea" id="RHEA-COMP:11604"/>
        <dbReference type="ChEBI" id="CHEBI:15377"/>
        <dbReference type="ChEBI" id="CHEBI:29999"/>
        <dbReference type="ChEBI" id="CHEBI:43474"/>
        <dbReference type="ChEBI" id="CHEBI:83421"/>
        <dbReference type="EC" id="3.1.3.16"/>
    </reaction>
</comment>
<comment type="subunit">
    <text evidence="7">Interacts with Pk92B/ASK1.</text>
</comment>
<dbReference type="KEGG" id="foc:113202329"/>
<dbReference type="GO" id="GO:0004722">
    <property type="term" value="F:protein serine/threonine phosphatase activity"/>
    <property type="evidence" value="ECO:0007669"/>
    <property type="project" value="UniProtKB-EC"/>
</dbReference>
<comment type="similarity">
    <text evidence="2">Belongs to the phosphoglycerate mutase family. BPG-dependent PGAM subfamily.</text>
</comment>
<comment type="catalytic activity">
    <reaction evidence="12">
        <text>O-phospho-L-threonyl-[protein] + H2O = L-threonyl-[protein] + phosphate</text>
        <dbReference type="Rhea" id="RHEA:47004"/>
        <dbReference type="Rhea" id="RHEA-COMP:11060"/>
        <dbReference type="Rhea" id="RHEA-COMP:11605"/>
        <dbReference type="ChEBI" id="CHEBI:15377"/>
        <dbReference type="ChEBI" id="CHEBI:30013"/>
        <dbReference type="ChEBI" id="CHEBI:43474"/>
        <dbReference type="ChEBI" id="CHEBI:61977"/>
        <dbReference type="EC" id="3.1.3.16"/>
    </reaction>
</comment>
<evidence type="ECO:0000313" key="14">
    <source>
        <dbReference type="Proteomes" id="UP000504606"/>
    </source>
</evidence>
<dbReference type="Proteomes" id="UP000504606">
    <property type="component" value="Unplaced"/>
</dbReference>
<reference evidence="15" key="1">
    <citation type="submission" date="2025-08" db="UniProtKB">
        <authorList>
            <consortium name="RefSeq"/>
        </authorList>
    </citation>
    <scope>IDENTIFICATION</scope>
    <source>
        <tissue evidence="15">Whole organism</tissue>
    </source>
</reference>
<keyword evidence="4" id="KW-0496">Mitochondrion</keyword>
<protein>
    <recommendedName>
        <fullName evidence="8">Serine/threonine-protein phosphatase PGAM5, mitochondrial</fullName>
        <ecNumber evidence="3">3.1.3.16</ecNumber>
    </recommendedName>
    <alternativeName>
        <fullName evidence="10">Phosphoglycerate mutase family member 5 homolog</fullName>
    </alternativeName>
    <alternativeName>
        <fullName evidence="9">Serine/threonine-protein phosphatase Pgam5, mitochondrial</fullName>
    </alternativeName>
</protein>
<dbReference type="GeneID" id="113202329"/>
<organism evidence="14 15">
    <name type="scientific">Frankliniella occidentalis</name>
    <name type="common">Western flower thrips</name>
    <name type="synonym">Euthrips occidentalis</name>
    <dbReference type="NCBI Taxonomy" id="133901"/>
    <lineage>
        <taxon>Eukaryota</taxon>
        <taxon>Metazoa</taxon>
        <taxon>Ecdysozoa</taxon>
        <taxon>Arthropoda</taxon>
        <taxon>Hexapoda</taxon>
        <taxon>Insecta</taxon>
        <taxon>Pterygota</taxon>
        <taxon>Neoptera</taxon>
        <taxon>Paraneoptera</taxon>
        <taxon>Thysanoptera</taxon>
        <taxon>Terebrantia</taxon>
        <taxon>Thripoidea</taxon>
        <taxon>Thripidae</taxon>
        <taxon>Frankliniella</taxon>
    </lineage>
</organism>
<dbReference type="Pfam" id="PF00300">
    <property type="entry name" value="His_Phos_1"/>
    <property type="match status" value="2"/>
</dbReference>
<evidence type="ECO:0000256" key="8">
    <source>
        <dbReference type="ARBA" id="ARBA00039765"/>
    </source>
</evidence>
<evidence type="ECO:0000256" key="3">
    <source>
        <dbReference type="ARBA" id="ARBA00013081"/>
    </source>
</evidence>
<sequence>MSVLGRLVTAAAGLGGLGGLGILYSSSGAGDNNRIVHAAQIIGERVCAEKSKSFSVLKDVPREQLSVAKWDYNWDRRDPSHMVEASKGGEDDERFKMEVQLKKPKVTRHLFLIRHGQYNLDGKTDKERYLTEKGVEQAKTTGRRLVELNHPYQLMVRSTMTRALQTGEEILAQMKPGSLPFRDDSMLMEGAPCPPEPPSFCYSPESHEYFQDGSRIEAAFRNYVHRADYRQTKDSYEILVCHGNVIRYFVCRALQLPPEAWLRINLSHASITWLSIMPSGCVSLRSLGDTGHMPPNLIT</sequence>
<name>A0A6J1RTF3_FRAOC</name>
<evidence type="ECO:0000256" key="2">
    <source>
        <dbReference type="ARBA" id="ARBA00006717"/>
    </source>
</evidence>
<proteinExistence type="inferred from homology"/>
<evidence type="ECO:0000256" key="13">
    <source>
        <dbReference type="PIRSR" id="PIRSR613078-2"/>
    </source>
</evidence>
<comment type="subcellular location">
    <subcellularLocation>
        <location evidence="1">Mitochondrion outer membrane</location>
    </subcellularLocation>
</comment>
<accession>A0A6J1RTF3</accession>
<keyword evidence="5" id="KW-0378">Hydrolase</keyword>
<evidence type="ECO:0000256" key="10">
    <source>
        <dbReference type="ARBA" id="ARBA00042520"/>
    </source>
</evidence>
<keyword evidence="4" id="KW-0472">Membrane</keyword>
<dbReference type="PANTHER" id="PTHR20935">
    <property type="entry name" value="PHOSPHOGLYCERATE MUTASE-RELATED"/>
    <property type="match status" value="1"/>
</dbReference>
<evidence type="ECO:0000256" key="5">
    <source>
        <dbReference type="ARBA" id="ARBA00022801"/>
    </source>
</evidence>
<dbReference type="PANTHER" id="PTHR20935:SF0">
    <property type="entry name" value="SERINE_THREONINE-PROTEIN PHOSPHATASE PGAM5, MITOCHONDRIAL"/>
    <property type="match status" value="1"/>
</dbReference>
<keyword evidence="4" id="KW-1000">Mitochondrion outer membrane</keyword>
<feature type="binding site" evidence="13">
    <location>
        <position position="162"/>
    </location>
    <ligand>
        <name>substrate</name>
    </ligand>
</feature>
<evidence type="ECO:0000313" key="15">
    <source>
        <dbReference type="RefSeq" id="XP_026272289.1"/>
    </source>
</evidence>
<dbReference type="SUPFAM" id="SSF53254">
    <property type="entry name" value="Phosphoglycerate mutase-like"/>
    <property type="match status" value="1"/>
</dbReference>
<dbReference type="CDD" id="cd07067">
    <property type="entry name" value="HP_PGM_like"/>
    <property type="match status" value="1"/>
</dbReference>
<gene>
    <name evidence="15" type="primary">LOC113202329</name>
</gene>
<evidence type="ECO:0000256" key="7">
    <source>
        <dbReference type="ARBA" id="ARBA00038605"/>
    </source>
</evidence>